<name>A0AAV4C9N6_9GAST</name>
<reference evidence="3 4" key="1">
    <citation type="journal article" date="2021" name="Elife">
        <title>Chloroplast acquisition without the gene transfer in kleptoplastic sea slugs, Plakobranchus ocellatus.</title>
        <authorList>
            <person name="Maeda T."/>
            <person name="Takahashi S."/>
            <person name="Yoshida T."/>
            <person name="Shimamura S."/>
            <person name="Takaki Y."/>
            <person name="Nagai Y."/>
            <person name="Toyoda A."/>
            <person name="Suzuki Y."/>
            <person name="Arimoto A."/>
            <person name="Ishii H."/>
            <person name="Satoh N."/>
            <person name="Nishiyama T."/>
            <person name="Hasebe M."/>
            <person name="Maruyama T."/>
            <person name="Minagawa J."/>
            <person name="Obokata J."/>
            <person name="Shigenobu S."/>
        </authorList>
    </citation>
    <scope>NUCLEOTIDE SEQUENCE [LARGE SCALE GENOMIC DNA]</scope>
</reference>
<dbReference type="SUPFAM" id="SSF56496">
    <property type="entry name" value="Fibrinogen C-terminal domain-like"/>
    <property type="match status" value="1"/>
</dbReference>
<organism evidence="3 4">
    <name type="scientific">Plakobranchus ocellatus</name>
    <dbReference type="NCBI Taxonomy" id="259542"/>
    <lineage>
        <taxon>Eukaryota</taxon>
        <taxon>Metazoa</taxon>
        <taxon>Spiralia</taxon>
        <taxon>Lophotrochozoa</taxon>
        <taxon>Mollusca</taxon>
        <taxon>Gastropoda</taxon>
        <taxon>Heterobranchia</taxon>
        <taxon>Euthyneura</taxon>
        <taxon>Panpulmonata</taxon>
        <taxon>Sacoglossa</taxon>
        <taxon>Placobranchoidea</taxon>
        <taxon>Plakobranchidae</taxon>
        <taxon>Plakobranchus</taxon>
    </lineage>
</organism>
<comment type="caution">
    <text evidence="3">The sequence shown here is derived from an EMBL/GenBank/DDBJ whole genome shotgun (WGS) entry which is preliminary data.</text>
</comment>
<feature type="region of interest" description="Disordered" evidence="1">
    <location>
        <begin position="126"/>
        <end position="152"/>
    </location>
</feature>
<dbReference type="Gene3D" id="3.90.215.10">
    <property type="entry name" value="Gamma Fibrinogen, chain A, domain 1"/>
    <property type="match status" value="1"/>
</dbReference>
<dbReference type="InterPro" id="IPR014716">
    <property type="entry name" value="Fibrinogen_a/b/g_C_1"/>
</dbReference>
<evidence type="ECO:0000259" key="2">
    <source>
        <dbReference type="Pfam" id="PF00147"/>
    </source>
</evidence>
<evidence type="ECO:0000313" key="3">
    <source>
        <dbReference type="EMBL" id="GFO27703.1"/>
    </source>
</evidence>
<accession>A0AAV4C9N6</accession>
<gene>
    <name evidence="3" type="ORF">PoB_005420800</name>
</gene>
<evidence type="ECO:0000256" key="1">
    <source>
        <dbReference type="SAM" id="MobiDB-lite"/>
    </source>
</evidence>
<feature type="domain" description="Fibrinogen C-terminal" evidence="2">
    <location>
        <begin position="4"/>
        <end position="83"/>
    </location>
</feature>
<evidence type="ECO:0000313" key="4">
    <source>
        <dbReference type="Proteomes" id="UP000735302"/>
    </source>
</evidence>
<protein>
    <submittedName>
        <fullName evidence="3">Ficolin-2</fullName>
    </submittedName>
</protein>
<dbReference type="InterPro" id="IPR002181">
    <property type="entry name" value="Fibrinogen_a/b/g_C_dom"/>
</dbReference>
<sequence length="162" mass="18279">MELRRKEQSAYVVYSSFYFDDEGNHYTLRLGRRTGGDDGGDPLRWSRNAPFSNYDGDNDGRPFEECAVKFGGGNKQNKLKGGNQKFSQGGDGVGFQPTIAHHYVFHVSMGRSWRWPPVRHHIAEHASARARSPWTSHPRYDKASPASNQADQKLIHMCIPAS</sequence>
<dbReference type="InterPro" id="IPR036056">
    <property type="entry name" value="Fibrinogen-like_C"/>
</dbReference>
<dbReference type="AlphaFoldDB" id="A0AAV4C9N6"/>
<keyword evidence="4" id="KW-1185">Reference proteome</keyword>
<dbReference type="Pfam" id="PF00147">
    <property type="entry name" value="Fibrinogen_C"/>
    <property type="match status" value="1"/>
</dbReference>
<dbReference type="Proteomes" id="UP000735302">
    <property type="component" value="Unassembled WGS sequence"/>
</dbReference>
<dbReference type="EMBL" id="BLXT01005946">
    <property type="protein sequence ID" value="GFO27703.1"/>
    <property type="molecule type" value="Genomic_DNA"/>
</dbReference>
<proteinExistence type="predicted"/>